<feature type="binding site" evidence="14 15">
    <location>
        <position position="81"/>
    </location>
    <ligand>
        <name>a divalent metal cation</name>
        <dbReference type="ChEBI" id="CHEBI:60240"/>
    </ligand>
</feature>
<reference evidence="19" key="2">
    <citation type="submission" date="2021-09" db="EMBL/GenBank/DDBJ databases">
        <authorList>
            <person name="Gilroy R."/>
        </authorList>
    </citation>
    <scope>NUCLEOTIDE SEQUENCE</scope>
    <source>
        <strain evidence="19">CHK124-7917</strain>
    </source>
</reference>
<keyword evidence="12 14" id="KW-0378">Hydrolase</keyword>
<dbReference type="GO" id="GO:0006298">
    <property type="term" value="P:mismatch repair"/>
    <property type="evidence" value="ECO:0007669"/>
    <property type="project" value="TreeGrafter"/>
</dbReference>
<proteinExistence type="inferred from homology"/>
<comment type="similarity">
    <text evidence="5 14 16">Belongs to the RNase HII family.</text>
</comment>
<dbReference type="NCBIfam" id="NF000595">
    <property type="entry name" value="PRK00015.1-3"/>
    <property type="match status" value="1"/>
</dbReference>
<dbReference type="GO" id="GO:0030145">
    <property type="term" value="F:manganese ion binding"/>
    <property type="evidence" value="ECO:0007669"/>
    <property type="project" value="UniProtKB-UniRule"/>
</dbReference>
<dbReference type="EMBL" id="DYWQ01000135">
    <property type="protein sequence ID" value="HJF45853.1"/>
    <property type="molecule type" value="Genomic_DNA"/>
</dbReference>
<evidence type="ECO:0000256" key="5">
    <source>
        <dbReference type="ARBA" id="ARBA00007383"/>
    </source>
</evidence>
<dbReference type="OrthoDB" id="9803420at2"/>
<evidence type="ECO:0000256" key="3">
    <source>
        <dbReference type="ARBA" id="ARBA00004065"/>
    </source>
</evidence>
<comment type="cofactor">
    <cofactor evidence="14 15">
        <name>Mn(2+)</name>
        <dbReference type="ChEBI" id="CHEBI:29035"/>
    </cofactor>
    <cofactor evidence="14 15">
        <name>Mg(2+)</name>
        <dbReference type="ChEBI" id="CHEBI:18420"/>
    </cofactor>
    <text evidence="14 15">Manganese or magnesium. Binds 1 divalent metal ion per monomer in the absence of substrate. May bind a second metal ion after substrate binding.</text>
</comment>
<comment type="catalytic activity">
    <reaction evidence="1 14 15 16">
        <text>Endonucleolytic cleavage to 5'-phosphomonoester.</text>
        <dbReference type="EC" id="3.1.26.4"/>
    </reaction>
</comment>
<comment type="function">
    <text evidence="3 14 16">Endonuclease that specifically degrades the RNA of RNA-DNA hybrids.</text>
</comment>
<feature type="domain" description="RNase H type-2" evidence="18">
    <location>
        <begin position="75"/>
        <end position="262"/>
    </location>
</feature>
<evidence type="ECO:0000256" key="1">
    <source>
        <dbReference type="ARBA" id="ARBA00000077"/>
    </source>
</evidence>
<evidence type="ECO:0000256" key="10">
    <source>
        <dbReference type="ARBA" id="ARBA00022723"/>
    </source>
</evidence>
<evidence type="ECO:0000256" key="6">
    <source>
        <dbReference type="ARBA" id="ARBA00012180"/>
    </source>
</evidence>
<evidence type="ECO:0000256" key="13">
    <source>
        <dbReference type="ARBA" id="ARBA00023211"/>
    </source>
</evidence>
<dbReference type="PANTHER" id="PTHR10954:SF18">
    <property type="entry name" value="RIBONUCLEASE HII"/>
    <property type="match status" value="1"/>
</dbReference>
<gene>
    <name evidence="14" type="primary">rnhB</name>
    <name evidence="19" type="ORF">K8U72_08760</name>
</gene>
<reference evidence="19" key="1">
    <citation type="journal article" date="2021" name="PeerJ">
        <title>Extensive microbial diversity within the chicken gut microbiome revealed by metagenomics and culture.</title>
        <authorList>
            <person name="Gilroy R."/>
            <person name="Ravi A."/>
            <person name="Getino M."/>
            <person name="Pursley I."/>
            <person name="Horton D.L."/>
            <person name="Alikhan N.F."/>
            <person name="Baker D."/>
            <person name="Gharbi K."/>
            <person name="Hall N."/>
            <person name="Watson M."/>
            <person name="Adriaenssens E.M."/>
            <person name="Foster-Nyarko E."/>
            <person name="Jarju S."/>
            <person name="Secka A."/>
            <person name="Antonio M."/>
            <person name="Oren A."/>
            <person name="Chaudhuri R.R."/>
            <person name="La Ragione R."/>
            <person name="Hildebrand F."/>
            <person name="Pallen M.J."/>
        </authorList>
    </citation>
    <scope>NUCLEOTIDE SEQUENCE</scope>
    <source>
        <strain evidence="19">CHK124-7917</strain>
    </source>
</reference>
<evidence type="ECO:0000256" key="4">
    <source>
        <dbReference type="ARBA" id="ARBA00004496"/>
    </source>
</evidence>
<keyword evidence="8 14" id="KW-0963">Cytoplasm</keyword>
<dbReference type="SUPFAM" id="SSF53098">
    <property type="entry name" value="Ribonuclease H-like"/>
    <property type="match status" value="1"/>
</dbReference>
<keyword evidence="17" id="KW-0175">Coiled coil</keyword>
<feature type="binding site" evidence="14 15">
    <location>
        <position position="173"/>
    </location>
    <ligand>
        <name>a divalent metal cation</name>
        <dbReference type="ChEBI" id="CHEBI:60240"/>
    </ligand>
</feature>
<dbReference type="RefSeq" id="WP_075280196.1">
    <property type="nucleotide sequence ID" value="NZ_CAUWLO010000002.1"/>
</dbReference>
<comment type="caution">
    <text evidence="19">The sequence shown here is derived from an EMBL/GenBank/DDBJ whole genome shotgun (WGS) entry which is preliminary data.</text>
</comment>
<dbReference type="GO" id="GO:0003723">
    <property type="term" value="F:RNA binding"/>
    <property type="evidence" value="ECO:0007669"/>
    <property type="project" value="UniProtKB-UniRule"/>
</dbReference>
<accession>A0A921GIP1</accession>
<dbReference type="InterPro" id="IPR012337">
    <property type="entry name" value="RNaseH-like_sf"/>
</dbReference>
<keyword evidence="9 14" id="KW-0540">Nuclease</keyword>
<protein>
    <recommendedName>
        <fullName evidence="7 14">Ribonuclease HII</fullName>
        <shortName evidence="14">RNase HII</shortName>
        <ecNumber evidence="6 14">3.1.26.4</ecNumber>
    </recommendedName>
</protein>
<evidence type="ECO:0000256" key="9">
    <source>
        <dbReference type="ARBA" id="ARBA00022722"/>
    </source>
</evidence>
<dbReference type="Gene3D" id="3.30.420.10">
    <property type="entry name" value="Ribonuclease H-like superfamily/Ribonuclease H"/>
    <property type="match status" value="1"/>
</dbReference>
<dbReference type="PROSITE" id="PS51975">
    <property type="entry name" value="RNASE_H_2"/>
    <property type="match status" value="1"/>
</dbReference>
<dbReference type="GO" id="GO:0043137">
    <property type="term" value="P:DNA replication, removal of RNA primer"/>
    <property type="evidence" value="ECO:0007669"/>
    <property type="project" value="TreeGrafter"/>
</dbReference>
<evidence type="ECO:0000256" key="16">
    <source>
        <dbReference type="RuleBase" id="RU003515"/>
    </source>
</evidence>
<evidence type="ECO:0000256" key="14">
    <source>
        <dbReference type="HAMAP-Rule" id="MF_00052"/>
    </source>
</evidence>
<dbReference type="EC" id="3.1.26.4" evidence="6 14"/>
<dbReference type="Pfam" id="PF01351">
    <property type="entry name" value="RNase_HII"/>
    <property type="match status" value="1"/>
</dbReference>
<dbReference type="GO" id="GO:0005737">
    <property type="term" value="C:cytoplasm"/>
    <property type="evidence" value="ECO:0007669"/>
    <property type="project" value="UniProtKB-SubCell"/>
</dbReference>
<dbReference type="GO" id="GO:0004523">
    <property type="term" value="F:RNA-DNA hybrid ribonuclease activity"/>
    <property type="evidence" value="ECO:0007669"/>
    <property type="project" value="UniProtKB-UniRule"/>
</dbReference>
<keyword evidence="11 14" id="KW-0255">Endonuclease</keyword>
<evidence type="ECO:0000256" key="15">
    <source>
        <dbReference type="PROSITE-ProRule" id="PRU01319"/>
    </source>
</evidence>
<comment type="cofactor">
    <cofactor evidence="2">
        <name>Mg(2+)</name>
        <dbReference type="ChEBI" id="CHEBI:18420"/>
    </cofactor>
</comment>
<dbReference type="HAMAP" id="MF_00052_B">
    <property type="entry name" value="RNase_HII_B"/>
    <property type="match status" value="1"/>
</dbReference>
<dbReference type="PANTHER" id="PTHR10954">
    <property type="entry name" value="RIBONUCLEASE H2 SUBUNIT A"/>
    <property type="match status" value="1"/>
</dbReference>
<dbReference type="Proteomes" id="UP000697330">
    <property type="component" value="Unassembled WGS sequence"/>
</dbReference>
<dbReference type="InterPro" id="IPR001352">
    <property type="entry name" value="RNase_HII/HIII"/>
</dbReference>
<keyword evidence="13 14" id="KW-0464">Manganese</keyword>
<feature type="coiled-coil region" evidence="17">
    <location>
        <begin position="37"/>
        <end position="64"/>
    </location>
</feature>
<dbReference type="AlphaFoldDB" id="A0A921GIP1"/>
<evidence type="ECO:0000256" key="17">
    <source>
        <dbReference type="SAM" id="Coils"/>
    </source>
</evidence>
<evidence type="ECO:0000256" key="11">
    <source>
        <dbReference type="ARBA" id="ARBA00022759"/>
    </source>
</evidence>
<keyword evidence="10 14" id="KW-0479">Metal-binding</keyword>
<evidence type="ECO:0000313" key="20">
    <source>
        <dbReference type="Proteomes" id="UP000697330"/>
    </source>
</evidence>
<evidence type="ECO:0000259" key="18">
    <source>
        <dbReference type="PROSITE" id="PS51975"/>
    </source>
</evidence>
<name>A0A921GIP1_9ACTN</name>
<organism evidence="19 20">
    <name type="scientific">Thermophilibacter provencensis</name>
    <dbReference type="NCBI Taxonomy" id="1852386"/>
    <lineage>
        <taxon>Bacteria</taxon>
        <taxon>Bacillati</taxon>
        <taxon>Actinomycetota</taxon>
        <taxon>Coriobacteriia</taxon>
        <taxon>Coriobacteriales</taxon>
        <taxon>Atopobiaceae</taxon>
        <taxon>Thermophilibacter</taxon>
    </lineage>
</organism>
<evidence type="ECO:0000313" key="19">
    <source>
        <dbReference type="EMBL" id="HJF45853.1"/>
    </source>
</evidence>
<dbReference type="InterPro" id="IPR036397">
    <property type="entry name" value="RNaseH_sf"/>
</dbReference>
<dbReference type="InterPro" id="IPR022898">
    <property type="entry name" value="RNase_HII"/>
</dbReference>
<feature type="binding site" evidence="14 15">
    <location>
        <position position="82"/>
    </location>
    <ligand>
        <name>a divalent metal cation</name>
        <dbReference type="ChEBI" id="CHEBI:60240"/>
    </ligand>
</feature>
<evidence type="ECO:0000256" key="12">
    <source>
        <dbReference type="ARBA" id="ARBA00022801"/>
    </source>
</evidence>
<evidence type="ECO:0000256" key="7">
    <source>
        <dbReference type="ARBA" id="ARBA00019179"/>
    </source>
</evidence>
<dbReference type="InterPro" id="IPR024567">
    <property type="entry name" value="RNase_HII/HIII_dom"/>
</dbReference>
<dbReference type="GO" id="GO:0032299">
    <property type="term" value="C:ribonuclease H2 complex"/>
    <property type="evidence" value="ECO:0007669"/>
    <property type="project" value="TreeGrafter"/>
</dbReference>
<comment type="subcellular location">
    <subcellularLocation>
        <location evidence="4 14">Cytoplasm</location>
    </subcellularLocation>
</comment>
<evidence type="ECO:0000256" key="8">
    <source>
        <dbReference type="ARBA" id="ARBA00022490"/>
    </source>
</evidence>
<sequence>MPSTARPATAREVAAALASAPEEEALDLIERYAEDPRRQVRHAIEVARRRLEREREERGRVEASYRLMRELGGEGVILGVDEVGRGALAGPLTVAAVALPDDPVIWGINDSKQLPPARREALAARIADVALAIGVAHVEPEAIDAVGMAVSLRQAMASAIADAGVEPDRVLIDGNPVHVHPRETCVVKGDARVACISAASIVAKVARDAIMVAYEDDYPGYHLAESKGYGSAEHISAIRARGLTPIHRVSFCGNFLETPRLF</sequence>
<dbReference type="CDD" id="cd07182">
    <property type="entry name" value="RNase_HII_bacteria_HII_like"/>
    <property type="match status" value="1"/>
</dbReference>
<evidence type="ECO:0000256" key="2">
    <source>
        <dbReference type="ARBA" id="ARBA00001946"/>
    </source>
</evidence>